<dbReference type="OrthoDB" id="253202at2"/>
<protein>
    <recommendedName>
        <fullName evidence="3">Sulfatase-modifying factor enzyme domain-containing protein</fullName>
    </recommendedName>
</protein>
<accession>A0A5C6DRM0</accession>
<dbReference type="InterPro" id="IPR016187">
    <property type="entry name" value="CTDL_fold"/>
</dbReference>
<evidence type="ECO:0008006" key="3">
    <source>
        <dbReference type="Google" id="ProtNLM"/>
    </source>
</evidence>
<sequence length="204" mass="22794">MAALNFDANQVEPTNSLEPIPAGKYVAVITDSEMKPTKAGTGQETELRYEQHEQFRQAAFGDGTYGTIDWYFNSGYPGEWRDVFYYAEALSKFDAQFDYRLPTLQELTFACKDGYDQTCPDFVRSYGPANTDGDAPNKFGVFGLNNGNVECCDIPGLFFGRHGRPTSTPPPPDCRCDWWTKGNADADDGLNELITARFVLVMED</sequence>
<reference evidence="1 2" key="1">
    <citation type="submission" date="2019-02" db="EMBL/GenBank/DDBJ databases">
        <title>Deep-cultivation of Planctomycetes and their phenomic and genomic characterization uncovers novel biology.</title>
        <authorList>
            <person name="Wiegand S."/>
            <person name="Jogler M."/>
            <person name="Boedeker C."/>
            <person name="Pinto D."/>
            <person name="Vollmers J."/>
            <person name="Rivas-Marin E."/>
            <person name="Kohn T."/>
            <person name="Peeters S.H."/>
            <person name="Heuer A."/>
            <person name="Rast P."/>
            <person name="Oberbeckmann S."/>
            <person name="Bunk B."/>
            <person name="Jeske O."/>
            <person name="Meyerdierks A."/>
            <person name="Storesund J.E."/>
            <person name="Kallscheuer N."/>
            <person name="Luecker S."/>
            <person name="Lage O.M."/>
            <person name="Pohl T."/>
            <person name="Merkel B.J."/>
            <person name="Hornburger P."/>
            <person name="Mueller R.-W."/>
            <person name="Bruemmer F."/>
            <person name="Labrenz M."/>
            <person name="Spormann A.M."/>
            <person name="Op Den Camp H."/>
            <person name="Overmann J."/>
            <person name="Amann R."/>
            <person name="Jetten M.S.M."/>
            <person name="Mascher T."/>
            <person name="Medema M.H."/>
            <person name="Devos D.P."/>
            <person name="Kaster A.-K."/>
            <person name="Ovreas L."/>
            <person name="Rohde M."/>
            <person name="Galperin M.Y."/>
            <person name="Jogler C."/>
        </authorList>
    </citation>
    <scope>NUCLEOTIDE SEQUENCE [LARGE SCALE GENOMIC DNA]</scope>
    <source>
        <strain evidence="1 2">Poly41</strain>
    </source>
</reference>
<evidence type="ECO:0000313" key="1">
    <source>
        <dbReference type="EMBL" id="TWU39480.1"/>
    </source>
</evidence>
<dbReference type="AlphaFoldDB" id="A0A5C6DRM0"/>
<dbReference type="Proteomes" id="UP000319143">
    <property type="component" value="Unassembled WGS sequence"/>
</dbReference>
<evidence type="ECO:0000313" key="2">
    <source>
        <dbReference type="Proteomes" id="UP000319143"/>
    </source>
</evidence>
<comment type="caution">
    <text evidence="1">The sequence shown here is derived from an EMBL/GenBank/DDBJ whole genome shotgun (WGS) entry which is preliminary data.</text>
</comment>
<dbReference type="EMBL" id="SJPV01000003">
    <property type="protein sequence ID" value="TWU39480.1"/>
    <property type="molecule type" value="Genomic_DNA"/>
</dbReference>
<name>A0A5C6DRM0_9BACT</name>
<proteinExistence type="predicted"/>
<dbReference type="InterPro" id="IPR007731">
    <property type="entry name" value="DUF669"/>
</dbReference>
<dbReference type="SUPFAM" id="SSF56436">
    <property type="entry name" value="C-type lectin-like"/>
    <property type="match status" value="1"/>
</dbReference>
<organism evidence="1 2">
    <name type="scientific">Novipirellula artificiosorum</name>
    <dbReference type="NCBI Taxonomy" id="2528016"/>
    <lineage>
        <taxon>Bacteria</taxon>
        <taxon>Pseudomonadati</taxon>
        <taxon>Planctomycetota</taxon>
        <taxon>Planctomycetia</taxon>
        <taxon>Pirellulales</taxon>
        <taxon>Pirellulaceae</taxon>
        <taxon>Novipirellula</taxon>
    </lineage>
</organism>
<dbReference type="RefSeq" id="WP_146526230.1">
    <property type="nucleotide sequence ID" value="NZ_SJPV01000003.1"/>
</dbReference>
<keyword evidence="2" id="KW-1185">Reference proteome</keyword>
<dbReference type="Pfam" id="PF05037">
    <property type="entry name" value="DUF669"/>
    <property type="match status" value="1"/>
</dbReference>
<gene>
    <name evidence="1" type="ORF">Poly41_23040</name>
</gene>